<evidence type="ECO:0000313" key="2">
    <source>
        <dbReference type="EMBL" id="AKG43359.1"/>
    </source>
</evidence>
<dbReference type="KEGG" id="sxi:SXIM_19750"/>
<evidence type="ECO:0000313" key="3">
    <source>
        <dbReference type="Proteomes" id="UP000034034"/>
    </source>
</evidence>
<sequence>MMYEHAVTSADELPEIVGTPHPVVIDKVKKELGAFERKWLATSPFCVLSTSAADGSCDVSPRGDPPGFVQVLDDSTIAIPDRLGNRRVDSWRNVLSNPQVGLIFMIPGAAETLRINGRATLVRDGEFFDRMALKGRRPALALIVETDEVFLHCSNALRRSGLWDPESWPEDLSELKVTY</sequence>
<dbReference type="SUPFAM" id="SSF50475">
    <property type="entry name" value="FMN-binding split barrel"/>
    <property type="match status" value="1"/>
</dbReference>
<dbReference type="Proteomes" id="UP000034034">
    <property type="component" value="Chromosome"/>
</dbReference>
<name>A0A0F7FU87_9ACTN</name>
<dbReference type="HOGENOM" id="CLU_085054_1_0_11"/>
<evidence type="ECO:0000259" key="1">
    <source>
        <dbReference type="Pfam" id="PF01243"/>
    </source>
</evidence>
<reference evidence="2" key="1">
    <citation type="submission" date="2019-08" db="EMBL/GenBank/DDBJ databases">
        <title>Complete genome sequence of a mangrove-derived Streptomyces xiamenensis.</title>
        <authorList>
            <person name="Xu J."/>
        </authorList>
    </citation>
    <scope>NUCLEOTIDE SEQUENCE</scope>
    <source>
        <strain evidence="2">318</strain>
    </source>
</reference>
<dbReference type="InterPro" id="IPR024029">
    <property type="entry name" value="Pyridox_Oxase_FMN-dep"/>
</dbReference>
<dbReference type="NCBIfam" id="TIGR04025">
    <property type="entry name" value="PPOX_FMN_DR2398"/>
    <property type="match status" value="1"/>
</dbReference>
<dbReference type="AlphaFoldDB" id="A0A0F7FU87"/>
<gene>
    <name evidence="2" type="ORF">SXIM_19750</name>
</gene>
<dbReference type="PATRIC" id="fig|408015.6.peg.2005"/>
<feature type="domain" description="Pyridoxamine 5'-phosphate oxidase N-terminal" evidence="1">
    <location>
        <begin position="37"/>
        <end position="138"/>
    </location>
</feature>
<protein>
    <submittedName>
        <fullName evidence="2">Pyridoxamine 5'-phosphate oxidase-related FMN-binding protein</fullName>
    </submittedName>
</protein>
<organism evidence="2 3">
    <name type="scientific">Streptomyces xiamenensis</name>
    <dbReference type="NCBI Taxonomy" id="408015"/>
    <lineage>
        <taxon>Bacteria</taxon>
        <taxon>Bacillati</taxon>
        <taxon>Actinomycetota</taxon>
        <taxon>Actinomycetes</taxon>
        <taxon>Kitasatosporales</taxon>
        <taxon>Streptomycetaceae</taxon>
        <taxon>Streptomyces</taxon>
    </lineage>
</organism>
<dbReference type="PANTHER" id="PTHR42815:SF2">
    <property type="entry name" value="FAD-BINDING, PUTATIVE (AFU_ORTHOLOGUE AFUA_6G07600)-RELATED"/>
    <property type="match status" value="1"/>
</dbReference>
<dbReference type="RefSeq" id="WP_030736009.1">
    <property type="nucleotide sequence ID" value="NZ_CP009922.3"/>
</dbReference>
<dbReference type="InterPro" id="IPR012349">
    <property type="entry name" value="Split_barrel_FMN-bd"/>
</dbReference>
<proteinExistence type="predicted"/>
<dbReference type="STRING" id="408015.SXIM_19750"/>
<accession>A0A0F7FU87</accession>
<dbReference type="Pfam" id="PF01243">
    <property type="entry name" value="PNPOx_N"/>
    <property type="match status" value="1"/>
</dbReference>
<keyword evidence="3" id="KW-1185">Reference proteome</keyword>
<dbReference type="PANTHER" id="PTHR42815">
    <property type="entry name" value="FAD-BINDING, PUTATIVE (AFU_ORTHOLOGUE AFUA_6G07600)-RELATED"/>
    <property type="match status" value="1"/>
</dbReference>
<dbReference type="EMBL" id="CP009922">
    <property type="protein sequence ID" value="AKG43359.1"/>
    <property type="molecule type" value="Genomic_DNA"/>
</dbReference>
<dbReference type="Gene3D" id="2.30.110.10">
    <property type="entry name" value="Electron Transport, Fmn-binding Protein, Chain A"/>
    <property type="match status" value="1"/>
</dbReference>
<dbReference type="InterPro" id="IPR011576">
    <property type="entry name" value="Pyridox_Oxase_N"/>
</dbReference>